<sequence length="425" mass="49388">GSKGGLLLCWSNNVSVLEIVNNFFSLEVKFVLNGRNDIMWGVFVYASVDDSERQYQWDLLLRHSLRWGELWFIGGDFNDIICNEEKKGGLVRGEGSFRDFRNFLQSLGVIECPLIGHQFTWSNLRRGEEFVEEKLDRICVSPEWWFKFPKTQIQNIPLASSDHNLLLMDLARSEEASKPRFMFDNRWTKKEGYKECISNAWKVAHKGPDLYRFQKKLRSVSTALLGWAVRQKTNSAHMINVCNAKLEVLSRQGGGRNWEEWQECKEKLHEAYREEELYWKQKSRVSWLKEGDKNTRFFQACVRQRRQRNNLDYLICRNGVQCKNRSEAVKEVEDFFTTLLKSKNHDSDPNQAQLILHILNCYCAASGQSVNLHKSSIFFSKNTPDSLKMSICNIFPGIAVAKYSKYLGLPLGIGRSNKDTFSFVK</sequence>
<dbReference type="PANTHER" id="PTHR33710:SF79">
    <property type="entry name" value="OS06G0205337 PROTEIN"/>
    <property type="match status" value="1"/>
</dbReference>
<reference evidence="1" key="1">
    <citation type="submission" date="2019-12" db="EMBL/GenBank/DDBJ databases">
        <authorList>
            <person name="Scholes J."/>
        </authorList>
    </citation>
    <scope>NUCLEOTIDE SEQUENCE</scope>
</reference>
<evidence type="ECO:0000313" key="2">
    <source>
        <dbReference type="Proteomes" id="UP001153555"/>
    </source>
</evidence>
<comment type="caution">
    <text evidence="1">The sequence shown here is derived from an EMBL/GenBank/DDBJ whole genome shotgun (WGS) entry which is preliminary data.</text>
</comment>
<keyword evidence="2" id="KW-1185">Reference proteome</keyword>
<proteinExistence type="predicted"/>
<dbReference type="SUPFAM" id="SSF56219">
    <property type="entry name" value="DNase I-like"/>
    <property type="match status" value="1"/>
</dbReference>
<name>A0A9N7MPS3_STRHE</name>
<evidence type="ECO:0008006" key="3">
    <source>
        <dbReference type="Google" id="ProtNLM"/>
    </source>
</evidence>
<evidence type="ECO:0000313" key="1">
    <source>
        <dbReference type="EMBL" id="CAA0809638.1"/>
    </source>
</evidence>
<dbReference type="InterPro" id="IPR036691">
    <property type="entry name" value="Endo/exonu/phosph_ase_sf"/>
</dbReference>
<feature type="non-terminal residue" evidence="1">
    <location>
        <position position="425"/>
    </location>
</feature>
<protein>
    <recommendedName>
        <fullName evidence="3">Reverse transcriptase</fullName>
    </recommendedName>
</protein>
<organism evidence="1 2">
    <name type="scientific">Striga hermonthica</name>
    <name type="common">Purple witchweed</name>
    <name type="synonym">Buchnera hermonthica</name>
    <dbReference type="NCBI Taxonomy" id="68872"/>
    <lineage>
        <taxon>Eukaryota</taxon>
        <taxon>Viridiplantae</taxon>
        <taxon>Streptophyta</taxon>
        <taxon>Embryophyta</taxon>
        <taxon>Tracheophyta</taxon>
        <taxon>Spermatophyta</taxon>
        <taxon>Magnoliopsida</taxon>
        <taxon>eudicotyledons</taxon>
        <taxon>Gunneridae</taxon>
        <taxon>Pentapetalae</taxon>
        <taxon>asterids</taxon>
        <taxon>lamiids</taxon>
        <taxon>Lamiales</taxon>
        <taxon>Orobanchaceae</taxon>
        <taxon>Buchnereae</taxon>
        <taxon>Striga</taxon>
    </lineage>
</organism>
<dbReference type="Gene3D" id="3.60.10.10">
    <property type="entry name" value="Endonuclease/exonuclease/phosphatase"/>
    <property type="match status" value="1"/>
</dbReference>
<dbReference type="PANTHER" id="PTHR33710">
    <property type="entry name" value="BNAC02G09200D PROTEIN"/>
    <property type="match status" value="1"/>
</dbReference>
<dbReference type="EMBL" id="CACSLK010004059">
    <property type="protein sequence ID" value="CAA0809638.1"/>
    <property type="molecule type" value="Genomic_DNA"/>
</dbReference>
<accession>A0A9N7MPS3</accession>
<gene>
    <name evidence="1" type="ORF">SHERM_11578</name>
</gene>
<feature type="non-terminal residue" evidence="1">
    <location>
        <position position="1"/>
    </location>
</feature>
<dbReference type="OrthoDB" id="1744525at2759"/>
<dbReference type="AlphaFoldDB" id="A0A9N7MPS3"/>
<dbReference type="Proteomes" id="UP001153555">
    <property type="component" value="Unassembled WGS sequence"/>
</dbReference>